<dbReference type="Gene3D" id="3.30.40.10">
    <property type="entry name" value="Zinc/RING finger domain, C3HC4 (zinc finger)"/>
    <property type="match status" value="1"/>
</dbReference>
<name>A0A814EPB5_9BILA</name>
<dbReference type="EMBL" id="CAJNON010000102">
    <property type="protein sequence ID" value="CAF0968869.1"/>
    <property type="molecule type" value="Genomic_DNA"/>
</dbReference>
<dbReference type="EMBL" id="CAJOAY010005061">
    <property type="protein sequence ID" value="CAF4093726.1"/>
    <property type="molecule type" value="Genomic_DNA"/>
</dbReference>
<proteinExistence type="predicted"/>
<evidence type="ECO:0000313" key="7">
    <source>
        <dbReference type="EMBL" id="CAF4093726.1"/>
    </source>
</evidence>
<organism evidence="6 8">
    <name type="scientific">Adineta steineri</name>
    <dbReference type="NCBI Taxonomy" id="433720"/>
    <lineage>
        <taxon>Eukaryota</taxon>
        <taxon>Metazoa</taxon>
        <taxon>Spiralia</taxon>
        <taxon>Gnathifera</taxon>
        <taxon>Rotifera</taxon>
        <taxon>Eurotatoria</taxon>
        <taxon>Bdelloidea</taxon>
        <taxon>Adinetida</taxon>
        <taxon>Adinetidae</taxon>
        <taxon>Adineta</taxon>
    </lineage>
</organism>
<dbReference type="GO" id="GO:0008270">
    <property type="term" value="F:zinc ion binding"/>
    <property type="evidence" value="ECO:0007669"/>
    <property type="project" value="UniProtKB-KW"/>
</dbReference>
<keyword evidence="2 4" id="KW-0863">Zinc-finger</keyword>
<evidence type="ECO:0000256" key="4">
    <source>
        <dbReference type="PROSITE-ProRule" id="PRU00175"/>
    </source>
</evidence>
<dbReference type="InterPro" id="IPR001841">
    <property type="entry name" value="Znf_RING"/>
</dbReference>
<accession>A0A814EPB5</accession>
<dbReference type="PROSITE" id="PS50089">
    <property type="entry name" value="ZF_RING_2"/>
    <property type="match status" value="1"/>
</dbReference>
<keyword evidence="1" id="KW-0479">Metal-binding</keyword>
<evidence type="ECO:0000256" key="2">
    <source>
        <dbReference type="ARBA" id="ARBA00022771"/>
    </source>
</evidence>
<dbReference type="InterPro" id="IPR013083">
    <property type="entry name" value="Znf_RING/FYVE/PHD"/>
</dbReference>
<comment type="caution">
    <text evidence="6">The sequence shown here is derived from an EMBL/GenBank/DDBJ whole genome shotgun (WGS) entry which is preliminary data.</text>
</comment>
<feature type="domain" description="RING-type" evidence="5">
    <location>
        <begin position="655"/>
        <end position="694"/>
    </location>
</feature>
<evidence type="ECO:0000256" key="1">
    <source>
        <dbReference type="ARBA" id="ARBA00022723"/>
    </source>
</evidence>
<dbReference type="PANTHER" id="PTHR46858">
    <property type="entry name" value="OS05G0521000 PROTEIN"/>
    <property type="match status" value="1"/>
</dbReference>
<gene>
    <name evidence="7" type="ORF">OKA104_LOCUS35294</name>
    <name evidence="6" type="ORF">VCS650_LOCUS13023</name>
</gene>
<dbReference type="GO" id="GO:0016567">
    <property type="term" value="P:protein ubiquitination"/>
    <property type="evidence" value="ECO:0007669"/>
    <property type="project" value="TreeGrafter"/>
</dbReference>
<dbReference type="SUPFAM" id="SSF52540">
    <property type="entry name" value="P-loop containing nucleoside triphosphate hydrolases"/>
    <property type="match status" value="1"/>
</dbReference>
<dbReference type="SMART" id="SM00184">
    <property type="entry name" value="RING"/>
    <property type="match status" value="1"/>
</dbReference>
<dbReference type="InterPro" id="IPR027417">
    <property type="entry name" value="P-loop_NTPase"/>
</dbReference>
<dbReference type="SUPFAM" id="SSF57850">
    <property type="entry name" value="RING/U-box"/>
    <property type="match status" value="1"/>
</dbReference>
<protein>
    <recommendedName>
        <fullName evidence="5">RING-type domain-containing protein</fullName>
    </recommendedName>
</protein>
<evidence type="ECO:0000313" key="8">
    <source>
        <dbReference type="Proteomes" id="UP000663891"/>
    </source>
</evidence>
<dbReference type="Gene3D" id="3.40.50.300">
    <property type="entry name" value="P-loop containing nucleotide triphosphate hydrolases"/>
    <property type="match status" value="1"/>
</dbReference>
<dbReference type="Pfam" id="PF13920">
    <property type="entry name" value="zf-C3HC4_3"/>
    <property type="match status" value="1"/>
</dbReference>
<sequence length="706" mass="79809">MVDEFEVPVVDGTIAAQAALEQKNEIVALNDTDGSWKLDLGEGFHTQWEQITALLTTSLDEDAVEASIHGGNSSINDAADITEEKVFIISLLGNTSSGKSFITRCLLSDSEDTDLVNGPVCIDEAEKKGATTTNINCYLKKFTNNQKTIVLDYEGEKGSGFPLLHFAQQRLARVSRTAEKAQQRRQAVTDYFPKLAYILSNVVILIGNDDLASTDYLTRCREFALKANDGVSHMVNPPMLIIIQNKGSVVQSQNYEEITKKFFDIHGQEAAVLERYFSDIKCFCLPHRAQLQRTKNGLKDGQVIFNQQIVGMKEIFLKSYNDSLERALTNAQWLYLLQRVLPIVQQGESVSLHTLLSEIVAPDGEKMIDISRRCFLYAYEKQAIHSPAWFYCCCYFAIRVMTHFLAVQNYHRQELMSECIVSEQCDKALSELSKKLDEFQPCEALYSGKGRSSKKNDTEKRIYCYQHKGAHRDSHRTCQSVYGLTRLSEFFGWSLTDIWQGDFISSTKNKFKNTIFPKAMVKDMSGMIKDLVTIFRQDQDAVYDMFAELLNEQFSEKSPMIFRRICFHPQKPASASGGSHRLDNDQGRTLSRRLLYRQSLAEVFLKSVKATITGFGSCGDCQEKLHASWNRLLSIPRPLPTAQISQVAVEEIQGCAICFDGDRNFLFIPCGHRGCCEKCADEILHEKGYCPFCRALVSAKQRVHDV</sequence>
<dbReference type="AlphaFoldDB" id="A0A814EPB5"/>
<keyword evidence="3" id="KW-0862">Zinc</keyword>
<evidence type="ECO:0000313" key="6">
    <source>
        <dbReference type="EMBL" id="CAF0968869.1"/>
    </source>
</evidence>
<dbReference type="GO" id="GO:0061630">
    <property type="term" value="F:ubiquitin protein ligase activity"/>
    <property type="evidence" value="ECO:0007669"/>
    <property type="project" value="TreeGrafter"/>
</dbReference>
<dbReference type="PANTHER" id="PTHR46858:SF5">
    <property type="entry name" value="E3 UBIQUITIN-PROTEIN LIGASE APD1-RELATED"/>
    <property type="match status" value="1"/>
</dbReference>
<evidence type="ECO:0000259" key="5">
    <source>
        <dbReference type="PROSITE" id="PS50089"/>
    </source>
</evidence>
<evidence type="ECO:0000256" key="3">
    <source>
        <dbReference type="ARBA" id="ARBA00022833"/>
    </source>
</evidence>
<dbReference type="OrthoDB" id="66726at2759"/>
<reference evidence="6" key="1">
    <citation type="submission" date="2021-02" db="EMBL/GenBank/DDBJ databases">
        <authorList>
            <person name="Nowell W R."/>
        </authorList>
    </citation>
    <scope>NUCLEOTIDE SEQUENCE</scope>
</reference>
<dbReference type="Proteomes" id="UP000663881">
    <property type="component" value="Unassembled WGS sequence"/>
</dbReference>
<dbReference type="Proteomes" id="UP000663891">
    <property type="component" value="Unassembled WGS sequence"/>
</dbReference>